<accession>A0A1I3GUL7</accession>
<keyword evidence="1" id="KW-0812">Transmembrane</keyword>
<gene>
    <name evidence="2" type="ORF">SAMN05421753_107131</name>
</gene>
<dbReference type="Gene3D" id="1.20.120.80">
    <property type="entry name" value="Cytochrome c oxidase, subunit III, four-helix bundle"/>
    <property type="match status" value="1"/>
</dbReference>
<dbReference type="STRING" id="1576369.SAMN05421753_107131"/>
<proteinExistence type="predicted"/>
<dbReference type="AlphaFoldDB" id="A0A1I3GUL7"/>
<dbReference type="Proteomes" id="UP000199518">
    <property type="component" value="Unassembled WGS sequence"/>
</dbReference>
<keyword evidence="3" id="KW-1185">Reference proteome</keyword>
<feature type="transmembrane region" description="Helical" evidence="1">
    <location>
        <begin position="129"/>
        <end position="152"/>
    </location>
</feature>
<dbReference type="EMBL" id="FOQD01000007">
    <property type="protein sequence ID" value="SFI27012.1"/>
    <property type="molecule type" value="Genomic_DNA"/>
</dbReference>
<evidence type="ECO:0000313" key="3">
    <source>
        <dbReference type="Proteomes" id="UP000199518"/>
    </source>
</evidence>
<organism evidence="2 3">
    <name type="scientific">Planctomicrobium piriforme</name>
    <dbReference type="NCBI Taxonomy" id="1576369"/>
    <lineage>
        <taxon>Bacteria</taxon>
        <taxon>Pseudomonadati</taxon>
        <taxon>Planctomycetota</taxon>
        <taxon>Planctomycetia</taxon>
        <taxon>Planctomycetales</taxon>
        <taxon>Planctomycetaceae</taxon>
        <taxon>Planctomicrobium</taxon>
    </lineage>
</organism>
<evidence type="ECO:0000256" key="1">
    <source>
        <dbReference type="SAM" id="Phobius"/>
    </source>
</evidence>
<dbReference type="GO" id="GO:0004129">
    <property type="term" value="F:cytochrome-c oxidase activity"/>
    <property type="evidence" value="ECO:0007669"/>
    <property type="project" value="InterPro"/>
</dbReference>
<feature type="transmembrane region" description="Helical" evidence="1">
    <location>
        <begin position="21"/>
        <end position="42"/>
    </location>
</feature>
<protein>
    <submittedName>
        <fullName evidence="2">Heme/copper-type cytochrome/quinol oxidase, subunit 3</fullName>
    </submittedName>
</protein>
<keyword evidence="1" id="KW-1133">Transmembrane helix</keyword>
<dbReference type="GO" id="GO:0016020">
    <property type="term" value="C:membrane"/>
    <property type="evidence" value="ECO:0007669"/>
    <property type="project" value="InterPro"/>
</dbReference>
<dbReference type="SUPFAM" id="SSF81452">
    <property type="entry name" value="Cytochrome c oxidase subunit III-like"/>
    <property type="match status" value="1"/>
</dbReference>
<dbReference type="InterPro" id="IPR013833">
    <property type="entry name" value="Cyt_c_oxidase_su3_a-hlx"/>
</dbReference>
<dbReference type="GO" id="GO:0022904">
    <property type="term" value="P:respiratory electron transport chain"/>
    <property type="evidence" value="ECO:0007669"/>
    <property type="project" value="InterPro"/>
</dbReference>
<keyword evidence="1" id="KW-0472">Membrane</keyword>
<sequence length="194" mass="21432">MTTPVDDHDQQPSGNLGTIALGMLLGGWLLIAASAGIFYVILACFGLPNPDRELRFPAAFVFSSILFISTSAMLGWAQRCVRFERRERTRWVLPLALFSSAVFLGVQGYGYWCVFSDYSLESGVRGPLALVLSLGTAHTMACIVVLALISSLGVHCILRRDDTELRWLFKVSVWSWQALGVAWTWLAVVFALTL</sequence>
<reference evidence="3" key="1">
    <citation type="submission" date="2016-10" db="EMBL/GenBank/DDBJ databases">
        <authorList>
            <person name="Varghese N."/>
            <person name="Submissions S."/>
        </authorList>
    </citation>
    <scope>NUCLEOTIDE SEQUENCE [LARGE SCALE GENOMIC DNA]</scope>
    <source>
        <strain evidence="3">DSM 26348</strain>
    </source>
</reference>
<feature type="transmembrane region" description="Helical" evidence="1">
    <location>
        <begin position="89"/>
        <end position="109"/>
    </location>
</feature>
<dbReference type="RefSeq" id="WP_092049961.1">
    <property type="nucleotide sequence ID" value="NZ_FOQD01000007.1"/>
</dbReference>
<feature type="transmembrane region" description="Helical" evidence="1">
    <location>
        <begin position="54"/>
        <end position="77"/>
    </location>
</feature>
<name>A0A1I3GUL7_9PLAN</name>
<dbReference type="InterPro" id="IPR035973">
    <property type="entry name" value="Cyt_c_oxidase_su3-like_sf"/>
</dbReference>
<evidence type="ECO:0000313" key="2">
    <source>
        <dbReference type="EMBL" id="SFI27012.1"/>
    </source>
</evidence>
<feature type="transmembrane region" description="Helical" evidence="1">
    <location>
        <begin position="173"/>
        <end position="192"/>
    </location>
</feature>